<accession>A0A0G0QWU9</accession>
<reference evidence="1 2" key="1">
    <citation type="journal article" date="2015" name="Nature">
        <title>rRNA introns, odd ribosomes, and small enigmatic genomes across a large radiation of phyla.</title>
        <authorList>
            <person name="Brown C.T."/>
            <person name="Hug L.A."/>
            <person name="Thomas B.C."/>
            <person name="Sharon I."/>
            <person name="Castelle C.J."/>
            <person name="Singh A."/>
            <person name="Wilkins M.J."/>
            <person name="Williams K.H."/>
            <person name="Banfield J.F."/>
        </authorList>
    </citation>
    <scope>NUCLEOTIDE SEQUENCE [LARGE SCALE GENOMIC DNA]</scope>
</reference>
<proteinExistence type="predicted"/>
<dbReference type="GO" id="GO:0016491">
    <property type="term" value="F:oxidoreductase activity"/>
    <property type="evidence" value="ECO:0007669"/>
    <property type="project" value="InterPro"/>
</dbReference>
<dbReference type="SUPFAM" id="SSF55469">
    <property type="entry name" value="FMN-dependent nitroreductase-like"/>
    <property type="match status" value="2"/>
</dbReference>
<evidence type="ECO:0000313" key="1">
    <source>
        <dbReference type="EMBL" id="KKR14815.1"/>
    </source>
</evidence>
<dbReference type="AlphaFoldDB" id="A0A0G0QWU9"/>
<gene>
    <name evidence="1" type="ORF">UT42_C0017G0008</name>
</gene>
<sequence>MQNIRLINPEKFSGNNDLQEHIKFVLNYAILAPSTHNSQPWLFKIKTPECHIYYDPKLLLPEADPKTRDLHISIGCAIENLILVAIYFNIFDSVNYGPFENKEQLVTIHFKKYTGTKNNEYKRLLDTITKRINARGSFSSKPVPTDLINLISSTTQHYLAEGINTHWITDKDKITRLSMLTAEGLKTAYRYPSFRKEMSHWMHHSLTKNKDGLPGYALRIPLLLSFVLPTLVKWFDLGSLLSKLNYKSLNSAPLVVIITAAEDNQITWLKVGRFVERLMLEFNSFGWQTSIFVAAVEMGCFQNEIQKVIGTNQIPQFLFVVGKIDSLHQATPRHELIKKIIS</sequence>
<dbReference type="Gene3D" id="3.40.109.30">
    <property type="entry name" value="putative nitroreductase (tm1586), domain 2"/>
    <property type="match status" value="1"/>
</dbReference>
<dbReference type="InterPro" id="IPR000415">
    <property type="entry name" value="Nitroreductase-like"/>
</dbReference>
<dbReference type="EMBL" id="LBWS01000017">
    <property type="protein sequence ID" value="KKR14815.1"/>
    <property type="molecule type" value="Genomic_DNA"/>
</dbReference>
<name>A0A0G0QWU9_9BACT</name>
<dbReference type="Proteomes" id="UP000034048">
    <property type="component" value="Unassembled WGS sequence"/>
</dbReference>
<dbReference type="Gene3D" id="3.40.109.10">
    <property type="entry name" value="NADH Oxidase"/>
    <property type="match status" value="1"/>
</dbReference>
<comment type="caution">
    <text evidence="1">The sequence shown here is derived from an EMBL/GenBank/DDBJ whole genome shotgun (WGS) entry which is preliminary data.</text>
</comment>
<organism evidence="1 2">
    <name type="scientific">Candidatus Falkowbacteria bacterium GW2011_GWA2_39_24</name>
    <dbReference type="NCBI Taxonomy" id="1618634"/>
    <lineage>
        <taxon>Bacteria</taxon>
        <taxon>Candidatus Falkowiibacteriota</taxon>
    </lineage>
</organism>
<evidence type="ECO:0000313" key="2">
    <source>
        <dbReference type="Proteomes" id="UP000034048"/>
    </source>
</evidence>
<protein>
    <submittedName>
        <fullName evidence="1">Nitroreductase</fullName>
    </submittedName>
</protein>